<dbReference type="InterPro" id="IPR014017">
    <property type="entry name" value="DNA_helicase_UvrD-like_C"/>
</dbReference>
<feature type="domain" description="UvrD-like helicase ATP-binding" evidence="7">
    <location>
        <begin position="488"/>
        <end position="860"/>
    </location>
</feature>
<dbReference type="InterPro" id="IPR039904">
    <property type="entry name" value="TRANK1"/>
</dbReference>
<evidence type="ECO:0000313" key="8">
    <source>
        <dbReference type="EMBL" id="EAU93235.2"/>
    </source>
</evidence>
<dbReference type="Gene3D" id="3.40.50.300">
    <property type="entry name" value="P-loop containing nucleotide triphosphate hydrolases"/>
    <property type="match status" value="2"/>
</dbReference>
<keyword evidence="4 5" id="KW-0067">ATP-binding</keyword>
<keyword evidence="1 5" id="KW-0547">Nucleotide-binding</keyword>
<dbReference type="Pfam" id="PF13361">
    <property type="entry name" value="UvrD_C"/>
    <property type="match status" value="1"/>
</dbReference>
<dbReference type="RefSeq" id="XP_001828565.2">
    <property type="nucleotide sequence ID" value="XM_001828513.2"/>
</dbReference>
<dbReference type="GO" id="GO:0004386">
    <property type="term" value="F:helicase activity"/>
    <property type="evidence" value="ECO:0007669"/>
    <property type="project" value="UniProtKB-UniRule"/>
</dbReference>
<evidence type="ECO:0000256" key="6">
    <source>
        <dbReference type="SAM" id="MobiDB-lite"/>
    </source>
</evidence>
<dbReference type="VEuPathDB" id="FungiDB:CC1G_11217"/>
<evidence type="ECO:0000313" key="9">
    <source>
        <dbReference type="Proteomes" id="UP000001861"/>
    </source>
</evidence>
<dbReference type="InterPro" id="IPR027417">
    <property type="entry name" value="P-loop_NTPase"/>
</dbReference>
<evidence type="ECO:0000256" key="5">
    <source>
        <dbReference type="PROSITE-ProRule" id="PRU00560"/>
    </source>
</evidence>
<dbReference type="PROSITE" id="PS51198">
    <property type="entry name" value="UVRD_HELICASE_ATP_BIND"/>
    <property type="match status" value="1"/>
</dbReference>
<sequence>MAATSGLPPSFLASLKQMASSEEGVVCFLEGLDPHWIYKTSIESILNDLQTLPPPFHRSLELTLSYGFWAEYITDWLDRSFPSDPRPAFASTVHAVVLTRLVNFIYFEVLFQVPDIGEQSVLKDRLFVLNALQALDELSSMDFKDAVQPSQNGVKPSSRKKSVSQAERKRQQRREREKDQDADDSVFQALDMVKPTCPDDADVLALKLVFKLKEVLVKYLDILQTQKVATAVRTSLVRALSDVQAVNAKPKPDLAKIKTEMGPVWNNITSPTSAISFAQPLKAALYFDSAFGFGQWEIMLSSRGISDLKAAYKRNRKLFNIVMKKIKELSNAHFSDDNQKRLNRGEGVPVFEAKMTGDTRLVYQIDCIAEYDVETKDHVERQVIRIFGIYTHTQLDRLWDSLGYQLSQKGREYIRRCGVRNKNRDGSLIVPAIFPPNPEAEVITDFVGPELPKEDLEEIHSLLVLEKFVTFSKELRNSILAELDVNHVFKLHPNEMEIIEHPFSCYVLGRSGTGKTTTMLFKMLGLERTFTTQIAHGESKPRQLFVTKSRVLASKVEEYFMKLMASLQAGSKSDDELRDLALQAQVEPTSPVDGGLYHQDDDVRWQLPKKYSLLQDEHFPLFLTFEKLAELIIADLVSNDAVPEALRQALHSLSSSKAVLSYSKFLIEYWIHFPQNLTKGLDPALVFSEIIGVIKGSEQALENEKRYLDKHAYLSLSDRTQYLFSSQRDTIYAIFMKYLQRKRELEDQDPADRTHKILEAFSLETVGVPGSKVDFLYIDEAQDNMLIDGMLLRSLCKAPTGLFWAGDTAQTISVGNSFRFEDLKAFMHRLEERRVKSLNQDRAVVPKPATFFLSTNYRSHGGIVSCAHSVIEIITHFWPSSLDKMAPEKGIVNGLKPFFFGGTNSNAIKFEDFLTAGQPEGDIEFGARQCILVRDDEAKKALRQLVGNIGIIMTLYDSKGLEFDDVLLYQFFEDSTVDFGRWRVLASLLPGETAPQFDPTRHAGLCSELKSLYVAITRARKKLWIYDNSTKAEPLRNLWTSKGLIENFEPGQGARALPRFAVTSSRKEWKDAAKKFFKNKNFAESIHAFKRAGMDREAEIAQAYLLRKEAETLTVPQKRRKAFLDAGRAFEDHAHKAPNPDQRRVFLHNAAGCFENAGDYPKAAEIYRNAEEYDDALRLYRKAGMFDEGVQVIKGRAECMNNVLVEEFKDDAKLFYFKDQAIEKAKDLFETTEDTLEYFEENPFLDESRALFLADLGRNKEAAQIHLEEGRLLDAIRLLVLNTDDVESLTQGHEIILKALWRLLPFGTMVDPGALDDEFSQIDELLFYASTLETMRLHLPHSSMDQITMFQAIWKSDWSRLLPLGKHFLGHGDIASAILCLSHYFHPAHLPDLKDLDNTDICHFLSDFLSFCGLFRTLVERIPPLTETTQQLFGIQDSEGGNRHFVPSNTWLGRQVLQSAEVPDAARSREGVLVGSQELTSYLRDSLLRYLAETIRYEDMQCRLVSSFTPCAEFALAGHCRPDDRCRKQHMNPANLTKEWLQMQTRIHLQQILILQVLYWIPYRLGGSTRGRRFWINRFYHSCNPPSHIMGSWSSVDFRAIPEAEDGLRALKNWSRTLLYGRPDPNRQNVELTFVYQAADLCFRLDRRFAGRYVHRSPLVNRFLRYQTIFKRRSSEGRWIFTISELLSSLDASRPNFITAGILAAKHIVDKKAFIDLNVLCNFLEFLSGAIVVARSNFEWHNVTLPRSLCGTLLQRMRRALPPCDIRKVGILEFLDCAYVLLRTLVEGGEHAVYLLHGTSNAQSVAVRSQFIPRVCRAMGLVAYNLDNLTIYRMVLERLEPLKKIEFPARTYSLFAHAKLWTDVFYAVESSTRYSPFDDMIHLWSKASPPPKSVLPNHITRVFFESVEELRHCLAGIEPRRVAVYDGTSAAVSDPSTKPDDPRLDEAVKTVDASNTESTPTAVESFEAVHTGADMEGDDQDLDEEIPEDLLDAGLKIMKACRMLIRRRECETRMASQQLALRDFFRACLQQSEKIEWPPSSEYRLYYLGVVPHLLVCLQWALQFFHAEKTKAKKAFKEAKHTELQKTREKLNTIADKLKQIQSLNRVLDPKSTFHHRRDVNELKRVIDDIETLFTSLPSTFTDDVVLHLEMALCARNKNISKPKPKLNVPDETQDWEYDER</sequence>
<comment type="caution">
    <text evidence="8">The sequence shown here is derived from an EMBL/GenBank/DDBJ whole genome shotgun (WGS) entry which is preliminary data.</text>
</comment>
<organism evidence="8 9">
    <name type="scientific">Coprinopsis cinerea (strain Okayama-7 / 130 / ATCC MYA-4618 / FGSC 9003)</name>
    <name type="common">Inky cap fungus</name>
    <name type="synonym">Hormographiella aspergillata</name>
    <dbReference type="NCBI Taxonomy" id="240176"/>
    <lineage>
        <taxon>Eukaryota</taxon>
        <taxon>Fungi</taxon>
        <taxon>Dikarya</taxon>
        <taxon>Basidiomycota</taxon>
        <taxon>Agaricomycotina</taxon>
        <taxon>Agaricomycetes</taxon>
        <taxon>Agaricomycetidae</taxon>
        <taxon>Agaricales</taxon>
        <taxon>Agaricineae</taxon>
        <taxon>Psathyrellaceae</taxon>
        <taxon>Coprinopsis</taxon>
    </lineage>
</organism>
<dbReference type="GeneID" id="6004999"/>
<reference evidence="8 9" key="1">
    <citation type="journal article" date="2010" name="Proc. Natl. Acad. Sci. U.S.A.">
        <title>Insights into evolution of multicellular fungi from the assembled chromosomes of the mushroom Coprinopsis cinerea (Coprinus cinereus).</title>
        <authorList>
            <person name="Stajich J.E."/>
            <person name="Wilke S.K."/>
            <person name="Ahren D."/>
            <person name="Au C.H."/>
            <person name="Birren B.W."/>
            <person name="Borodovsky M."/>
            <person name="Burns C."/>
            <person name="Canback B."/>
            <person name="Casselton L.A."/>
            <person name="Cheng C.K."/>
            <person name="Deng J."/>
            <person name="Dietrich F.S."/>
            <person name="Fargo D.C."/>
            <person name="Farman M.L."/>
            <person name="Gathman A.C."/>
            <person name="Goldberg J."/>
            <person name="Guigo R."/>
            <person name="Hoegger P.J."/>
            <person name="Hooker J.B."/>
            <person name="Huggins A."/>
            <person name="James T.Y."/>
            <person name="Kamada T."/>
            <person name="Kilaru S."/>
            <person name="Kodira C."/>
            <person name="Kues U."/>
            <person name="Kupfer D."/>
            <person name="Kwan H.S."/>
            <person name="Lomsadze A."/>
            <person name="Li W."/>
            <person name="Lilly W.W."/>
            <person name="Ma L.J."/>
            <person name="Mackey A.J."/>
            <person name="Manning G."/>
            <person name="Martin F."/>
            <person name="Muraguchi H."/>
            <person name="Natvig D.O."/>
            <person name="Palmerini H."/>
            <person name="Ramesh M.A."/>
            <person name="Rehmeyer C.J."/>
            <person name="Roe B.A."/>
            <person name="Shenoy N."/>
            <person name="Stanke M."/>
            <person name="Ter-Hovhannisyan V."/>
            <person name="Tunlid A."/>
            <person name="Velagapudi R."/>
            <person name="Vision T.J."/>
            <person name="Zeng Q."/>
            <person name="Zolan M.E."/>
            <person name="Pukkila P.J."/>
        </authorList>
    </citation>
    <scope>NUCLEOTIDE SEQUENCE [LARGE SCALE GENOMIC DNA]</scope>
    <source>
        <strain evidence="9">Okayama-7 / 130 / ATCC MYA-4618 / FGSC 9003</strain>
    </source>
</reference>
<proteinExistence type="predicted"/>
<evidence type="ECO:0000256" key="2">
    <source>
        <dbReference type="ARBA" id="ARBA00022801"/>
    </source>
</evidence>
<evidence type="ECO:0000256" key="1">
    <source>
        <dbReference type="ARBA" id="ARBA00022741"/>
    </source>
</evidence>
<feature type="binding site" evidence="5">
    <location>
        <begin position="509"/>
        <end position="516"/>
    </location>
    <ligand>
        <name>ATP</name>
        <dbReference type="ChEBI" id="CHEBI:30616"/>
    </ligand>
</feature>
<keyword evidence="9" id="KW-1185">Reference proteome</keyword>
<protein>
    <recommendedName>
        <fullName evidence="7">UvrD-like helicase ATP-binding domain-containing protein</fullName>
    </recommendedName>
</protein>
<gene>
    <name evidence="8" type="ORF">CC1G_11217</name>
</gene>
<dbReference type="OrthoDB" id="3156807at2759"/>
<evidence type="ECO:0000256" key="3">
    <source>
        <dbReference type="ARBA" id="ARBA00022806"/>
    </source>
</evidence>
<dbReference type="InParanoid" id="A8N116"/>
<evidence type="ECO:0000256" key="4">
    <source>
        <dbReference type="ARBA" id="ARBA00022840"/>
    </source>
</evidence>
<dbReference type="PANTHER" id="PTHR21529">
    <property type="entry name" value="MAMMARY TURMOR VIRUS RECEPTOR HOMOLOG 1, 2 MTVR1, 2"/>
    <property type="match status" value="1"/>
</dbReference>
<dbReference type="eggNOG" id="ENOG502QQZC">
    <property type="taxonomic scope" value="Eukaryota"/>
</dbReference>
<accession>A8N116</accession>
<dbReference type="KEGG" id="cci:CC1G_11217"/>
<dbReference type="GO" id="GO:0016787">
    <property type="term" value="F:hydrolase activity"/>
    <property type="evidence" value="ECO:0007669"/>
    <property type="project" value="UniProtKB-UniRule"/>
</dbReference>
<dbReference type="Proteomes" id="UP000001861">
    <property type="component" value="Unassembled WGS sequence"/>
</dbReference>
<feature type="region of interest" description="Disordered" evidence="6">
    <location>
        <begin position="146"/>
        <end position="183"/>
    </location>
</feature>
<dbReference type="STRING" id="240176.A8N116"/>
<dbReference type="Pfam" id="PF00580">
    <property type="entry name" value="UvrD-helicase"/>
    <property type="match status" value="1"/>
</dbReference>
<keyword evidence="2 5" id="KW-0378">Hydrolase</keyword>
<dbReference type="InterPro" id="IPR014016">
    <property type="entry name" value="UvrD-like_ATP-bd"/>
</dbReference>
<evidence type="ECO:0000259" key="7">
    <source>
        <dbReference type="PROSITE" id="PS51198"/>
    </source>
</evidence>
<feature type="compositionally biased region" description="Acidic residues" evidence="6">
    <location>
        <begin position="2172"/>
        <end position="2181"/>
    </location>
</feature>
<dbReference type="EMBL" id="AACS02000001">
    <property type="protein sequence ID" value="EAU93235.2"/>
    <property type="molecule type" value="Genomic_DNA"/>
</dbReference>
<dbReference type="GO" id="GO:0005524">
    <property type="term" value="F:ATP binding"/>
    <property type="evidence" value="ECO:0007669"/>
    <property type="project" value="UniProtKB-UniRule"/>
</dbReference>
<dbReference type="OMA" id="VATIRTC"/>
<feature type="region of interest" description="Disordered" evidence="6">
    <location>
        <begin position="2161"/>
        <end position="2181"/>
    </location>
</feature>
<dbReference type="SUPFAM" id="SSF52540">
    <property type="entry name" value="P-loop containing nucleoside triphosphate hydrolases"/>
    <property type="match status" value="1"/>
</dbReference>
<keyword evidence="3 5" id="KW-0347">Helicase</keyword>
<dbReference type="PANTHER" id="PTHR21529:SF4">
    <property type="entry name" value="TPR AND ANKYRIN REPEAT-CONTAINING PROTEIN 1"/>
    <property type="match status" value="1"/>
</dbReference>
<feature type="compositionally biased region" description="Basic and acidic residues" evidence="6">
    <location>
        <begin position="166"/>
        <end position="179"/>
    </location>
</feature>
<name>A8N116_COPC7</name>
<dbReference type="HOGENOM" id="CLU_001378_0_0_1"/>